<feature type="transmembrane region" description="Helical" evidence="11">
    <location>
        <begin position="269"/>
        <end position="287"/>
    </location>
</feature>
<evidence type="ECO:0000259" key="12">
    <source>
        <dbReference type="PROSITE" id="PS51201"/>
    </source>
</evidence>
<keyword evidence="8 11" id="KW-1133">Transmembrane helix</keyword>
<keyword evidence="10 11" id="KW-0472">Membrane</keyword>
<keyword evidence="5" id="KW-0633">Potassium transport</keyword>
<keyword evidence="7" id="KW-0630">Potassium</keyword>
<feature type="domain" description="RCK C-terminal" evidence="13">
    <location>
        <begin position="573"/>
        <end position="656"/>
    </location>
</feature>
<dbReference type="OrthoDB" id="9781411at2"/>
<reference evidence="15" key="3">
    <citation type="submission" date="2021-06" db="EMBL/GenBank/DDBJ databases">
        <title>Genomic Description and Analysis of Intracellular Bacteria, Candidatus Berkiella cookevillensis and Candidatus Berkiella aquae.</title>
        <authorList>
            <person name="Kidane D.T."/>
            <person name="Mehari Y.T."/>
            <person name="Rice F.C."/>
            <person name="Arivett B.A."/>
            <person name="Farone A.L."/>
            <person name="Berk S.G."/>
            <person name="Farone M.B."/>
        </authorList>
    </citation>
    <scope>NUCLEOTIDE SEQUENCE</scope>
    <source>
        <strain evidence="15">HT99</strain>
    </source>
</reference>
<feature type="transmembrane region" description="Helical" evidence="11">
    <location>
        <begin position="357"/>
        <end position="373"/>
    </location>
</feature>
<dbReference type="GO" id="GO:0015297">
    <property type="term" value="F:antiporter activity"/>
    <property type="evidence" value="ECO:0007669"/>
    <property type="project" value="UniProtKB-KW"/>
</dbReference>
<evidence type="ECO:0000256" key="9">
    <source>
        <dbReference type="ARBA" id="ARBA00023065"/>
    </source>
</evidence>
<dbReference type="GO" id="GO:0012505">
    <property type="term" value="C:endomembrane system"/>
    <property type="evidence" value="ECO:0007669"/>
    <property type="project" value="UniProtKB-SubCell"/>
</dbReference>
<feature type="transmembrane region" description="Helical" evidence="11">
    <location>
        <begin position="179"/>
        <end position="201"/>
    </location>
</feature>
<dbReference type="InterPro" id="IPR038770">
    <property type="entry name" value="Na+/solute_symporter_sf"/>
</dbReference>
<evidence type="ECO:0000313" key="16">
    <source>
        <dbReference type="Proteomes" id="UP000051497"/>
    </source>
</evidence>
<feature type="transmembrane region" description="Helical" evidence="11">
    <location>
        <begin position="112"/>
        <end position="133"/>
    </location>
</feature>
<evidence type="ECO:0000259" key="13">
    <source>
        <dbReference type="PROSITE" id="PS51202"/>
    </source>
</evidence>
<dbReference type="GO" id="GO:0008324">
    <property type="term" value="F:monoatomic cation transmembrane transporter activity"/>
    <property type="evidence" value="ECO:0007669"/>
    <property type="project" value="InterPro"/>
</dbReference>
<feature type="transmembrane region" description="Helical" evidence="11">
    <location>
        <begin position="293"/>
        <end position="312"/>
    </location>
</feature>
<dbReference type="GO" id="GO:1902600">
    <property type="term" value="P:proton transmembrane transport"/>
    <property type="evidence" value="ECO:0007669"/>
    <property type="project" value="InterPro"/>
</dbReference>
<evidence type="ECO:0000256" key="10">
    <source>
        <dbReference type="ARBA" id="ARBA00023136"/>
    </source>
</evidence>
<feature type="transmembrane region" description="Helical" evidence="11">
    <location>
        <begin position="6"/>
        <end position="22"/>
    </location>
</feature>
<feature type="transmembrane region" description="Helical" evidence="11">
    <location>
        <begin position="29"/>
        <end position="47"/>
    </location>
</feature>
<keyword evidence="16" id="KW-1185">Reference proteome</keyword>
<feature type="transmembrane region" description="Helical" evidence="11">
    <location>
        <begin position="53"/>
        <end position="72"/>
    </location>
</feature>
<dbReference type="NCBIfam" id="TIGR00932">
    <property type="entry name" value="2a37"/>
    <property type="match status" value="1"/>
</dbReference>
<dbReference type="PROSITE" id="PS51201">
    <property type="entry name" value="RCK_N"/>
    <property type="match status" value="1"/>
</dbReference>
<evidence type="ECO:0000256" key="8">
    <source>
        <dbReference type="ARBA" id="ARBA00022989"/>
    </source>
</evidence>
<dbReference type="Gene3D" id="1.20.1530.20">
    <property type="match status" value="1"/>
</dbReference>
<evidence type="ECO:0000313" key="15">
    <source>
        <dbReference type="EMBL" id="MCS5712722.1"/>
    </source>
</evidence>
<dbReference type="EMBL" id="LKAJ01000002">
    <property type="protein sequence ID" value="KRG22075.1"/>
    <property type="molecule type" value="Genomic_DNA"/>
</dbReference>
<comment type="caution">
    <text evidence="14">The sequence shown here is derived from an EMBL/GenBank/DDBJ whole genome shotgun (WGS) entry which is preliminary data.</text>
</comment>
<keyword evidence="9" id="KW-0406">Ion transport</keyword>
<dbReference type="Pfam" id="PF00999">
    <property type="entry name" value="Na_H_Exchanger"/>
    <property type="match status" value="1"/>
</dbReference>
<sequence>MSSFKILLIILGLAVVIVSILRRMHLPPILGYLIAGALVGPYGLGLLESKEEIRYIAEFGVVFLLFSIGLELSLPKLVSMRRALLGLGGMQVLLCTALALVVAKFAGLGWPAAIAVSGALALSSTAVATKQLVEQDELHQTHGKLALAILLFQDLAAVPFLIVVPALAGSGQDSVMTVLLVRIGVGTLIFLIMLAAGRWLLRPLFHHIAQARSSELFMLTALLVVLASAFLTEHYGLSAALGAFLAGVMLAETEYAHQIESDIQPFRDILLGLFFISVGLVLDPRVVVSDWPWILSILVSLIIFKTIVITWLAKFANVSPISALRTGLILAQGGEFGLFLLAVALDKNVIDLHSNQIVIAAIVISMAVSPLLIRKSEMIATFILKCLGKGSTNEQTEDLSNAPKNQEDHVIICGYGRVGQTLARFLEYEGIPYVGLDVDPVRLREARAAAEPVFFGDPAQESVLVAAGIKDAKMLIIAFSNPKQALKILRNVRHLNKDIPVLVRTTDDSDLEALQIAGATEVIPDKLESSLMLASHMLILLGQSPAKAQQQVKEVKANRYKFLRGFYEGEKIGHLENVSTERTHLHAVELTEGAYAVGKTLEELIAKNIPISLSSFSRAGYKCQEPAAHTILQAGDVLVIAGTNQEIFNVEEKLLQG</sequence>
<dbReference type="SUPFAM" id="SSF51735">
    <property type="entry name" value="NAD(P)-binding Rossmann-fold domains"/>
    <property type="match status" value="1"/>
</dbReference>
<dbReference type="FunFam" id="3.40.50.720:FF:000036">
    <property type="entry name" value="Glutathione-regulated potassium-efflux system protein KefB"/>
    <property type="match status" value="1"/>
</dbReference>
<evidence type="ECO:0000256" key="2">
    <source>
        <dbReference type="ARBA" id="ARBA00005551"/>
    </source>
</evidence>
<dbReference type="PANTHER" id="PTHR46157">
    <property type="entry name" value="K(+) EFFLUX ANTIPORTER 3, CHLOROPLASTIC"/>
    <property type="match status" value="1"/>
</dbReference>
<name>A0A0Q9YMS6_9GAMM</name>
<dbReference type="PATRIC" id="fig|1590043.3.peg.495"/>
<evidence type="ECO:0000256" key="5">
    <source>
        <dbReference type="ARBA" id="ARBA00022538"/>
    </source>
</evidence>
<gene>
    <name evidence="14" type="primary">kefC_1</name>
    <name evidence="14" type="ORF">HT99x_00492</name>
    <name evidence="15" type="ORF">HT99x_014880</name>
</gene>
<dbReference type="EMBL" id="LKAJ02000001">
    <property type="protein sequence ID" value="MCS5712722.1"/>
    <property type="molecule type" value="Genomic_DNA"/>
</dbReference>
<dbReference type="PANTHER" id="PTHR46157:SF4">
    <property type="entry name" value="K(+) EFFLUX ANTIPORTER 3, CHLOROPLASTIC"/>
    <property type="match status" value="1"/>
</dbReference>
<comment type="subcellular location">
    <subcellularLocation>
        <location evidence="1">Endomembrane system</location>
        <topology evidence="1">Multi-pass membrane protein</topology>
    </subcellularLocation>
</comment>
<dbReference type="InterPro" id="IPR004771">
    <property type="entry name" value="K/H_exchanger"/>
</dbReference>
<keyword evidence="4" id="KW-0050">Antiport</keyword>
<accession>A0A0Q9YMS6</accession>
<dbReference type="RefSeq" id="WP_075065142.1">
    <property type="nucleotide sequence ID" value="NZ_LKAJ02000001.1"/>
</dbReference>
<evidence type="ECO:0000256" key="7">
    <source>
        <dbReference type="ARBA" id="ARBA00022958"/>
    </source>
</evidence>
<dbReference type="InterPro" id="IPR003148">
    <property type="entry name" value="RCK_N"/>
</dbReference>
<evidence type="ECO:0000256" key="3">
    <source>
        <dbReference type="ARBA" id="ARBA00022448"/>
    </source>
</evidence>
<keyword evidence="3" id="KW-0813">Transport</keyword>
<dbReference type="AlphaFoldDB" id="A0A0Q9YMS6"/>
<evidence type="ECO:0000256" key="6">
    <source>
        <dbReference type="ARBA" id="ARBA00022692"/>
    </source>
</evidence>
<dbReference type="PROSITE" id="PS51202">
    <property type="entry name" value="RCK_C"/>
    <property type="match status" value="1"/>
</dbReference>
<dbReference type="SUPFAM" id="SSF116726">
    <property type="entry name" value="TrkA C-terminal domain-like"/>
    <property type="match status" value="1"/>
</dbReference>
<evidence type="ECO:0000256" key="1">
    <source>
        <dbReference type="ARBA" id="ARBA00004127"/>
    </source>
</evidence>
<dbReference type="InterPro" id="IPR006153">
    <property type="entry name" value="Cation/H_exchanger_TM"/>
</dbReference>
<proteinExistence type="inferred from homology"/>
<dbReference type="GO" id="GO:0005886">
    <property type="term" value="C:plasma membrane"/>
    <property type="evidence" value="ECO:0007669"/>
    <property type="project" value="TreeGrafter"/>
</dbReference>
<evidence type="ECO:0000256" key="4">
    <source>
        <dbReference type="ARBA" id="ARBA00022449"/>
    </source>
</evidence>
<feature type="transmembrane region" description="Helical" evidence="11">
    <location>
        <begin position="84"/>
        <end position="106"/>
    </location>
</feature>
<keyword evidence="6 11" id="KW-0812">Transmembrane</keyword>
<dbReference type="InterPro" id="IPR036291">
    <property type="entry name" value="NAD(P)-bd_dom_sf"/>
</dbReference>
<feature type="domain" description="RCK N-terminal" evidence="12">
    <location>
        <begin position="407"/>
        <end position="524"/>
    </location>
</feature>
<evidence type="ECO:0000256" key="11">
    <source>
        <dbReference type="SAM" id="Phobius"/>
    </source>
</evidence>
<reference evidence="15" key="2">
    <citation type="journal article" date="2016" name="Genome Announc.">
        <title>Draft Genome Sequences of Two Novel Amoeba-Resistant Intranuclear Bacteria, 'Candidatus Berkiella cookevillensis' and 'Candidatus Berkiella aquae'.</title>
        <authorList>
            <person name="Mehari Y.T."/>
            <person name="Arivett B.A."/>
            <person name="Farone A.L."/>
            <person name="Gunderson J.H."/>
            <person name="Farone M.B."/>
        </authorList>
    </citation>
    <scope>NUCLEOTIDE SEQUENCE</scope>
    <source>
        <strain evidence="15">HT99</strain>
    </source>
</reference>
<dbReference type="InterPro" id="IPR036721">
    <property type="entry name" value="RCK_C_sf"/>
</dbReference>
<dbReference type="Proteomes" id="UP000051497">
    <property type="component" value="Unassembled WGS sequence"/>
</dbReference>
<dbReference type="Gene3D" id="3.30.70.1450">
    <property type="entry name" value="Regulator of K+ conductance, C-terminal domain"/>
    <property type="match status" value="1"/>
</dbReference>
<dbReference type="Pfam" id="PF02080">
    <property type="entry name" value="TrkA_C"/>
    <property type="match status" value="1"/>
</dbReference>
<dbReference type="STRING" id="295108.HT99x_00492"/>
<feature type="transmembrane region" description="Helical" evidence="11">
    <location>
        <begin position="324"/>
        <end position="345"/>
    </location>
</feature>
<dbReference type="Gene3D" id="3.40.50.720">
    <property type="entry name" value="NAD(P)-binding Rossmann-like Domain"/>
    <property type="match status" value="1"/>
</dbReference>
<dbReference type="GO" id="GO:0006813">
    <property type="term" value="P:potassium ion transport"/>
    <property type="evidence" value="ECO:0007669"/>
    <property type="project" value="UniProtKB-KW"/>
</dbReference>
<reference evidence="14" key="1">
    <citation type="submission" date="2015-09" db="EMBL/GenBank/DDBJ databases">
        <title>Draft Genome Sequences of Two Novel Amoeba-resistant Intranuclear Bacteria, Candidatus Berkiella cookevillensis and Candidatus Berkiella aquae.</title>
        <authorList>
            <person name="Mehari Y.T."/>
            <person name="Arivett B.A."/>
            <person name="Farone A.L."/>
            <person name="Gunderson J.H."/>
            <person name="Farone M.B."/>
        </authorList>
    </citation>
    <scope>NUCLEOTIDE SEQUENCE [LARGE SCALE GENOMIC DNA]</scope>
    <source>
        <strain evidence="14">HT99</strain>
    </source>
</reference>
<organism evidence="14">
    <name type="scientific">Candidatus Berkiella aquae</name>
    <dbReference type="NCBI Taxonomy" id="295108"/>
    <lineage>
        <taxon>Bacteria</taxon>
        <taxon>Pseudomonadati</taxon>
        <taxon>Pseudomonadota</taxon>
        <taxon>Gammaproteobacteria</taxon>
        <taxon>Candidatus Berkiellales</taxon>
        <taxon>Candidatus Berkiellaceae</taxon>
        <taxon>Candidatus Berkiella</taxon>
    </lineage>
</organism>
<evidence type="ECO:0000313" key="14">
    <source>
        <dbReference type="EMBL" id="KRG22075.1"/>
    </source>
</evidence>
<comment type="similarity">
    <text evidence="2">Belongs to the monovalent cation:proton antiporter 2 (CPA2) transporter (TC 2.A.37) family.</text>
</comment>
<protein>
    <submittedName>
        <fullName evidence="14">Glutathione-regulated potassium-efflux system protein KefC</fullName>
    </submittedName>
    <submittedName>
        <fullName evidence="15">Monovalent cation:proton antiporter-2 (CPA2) family protein</fullName>
    </submittedName>
</protein>
<dbReference type="Pfam" id="PF02254">
    <property type="entry name" value="TrkA_N"/>
    <property type="match status" value="1"/>
</dbReference>
<dbReference type="InterPro" id="IPR006037">
    <property type="entry name" value="RCK_C"/>
</dbReference>
<feature type="transmembrane region" description="Helical" evidence="11">
    <location>
        <begin position="145"/>
        <end position="167"/>
    </location>
</feature>